<dbReference type="EMBL" id="RQFA01000034">
    <property type="protein sequence ID" value="TGK34888.1"/>
    <property type="molecule type" value="Genomic_DNA"/>
</dbReference>
<feature type="transmembrane region" description="Helical" evidence="1">
    <location>
        <begin position="47"/>
        <end position="68"/>
    </location>
</feature>
<keyword evidence="1" id="KW-0812">Transmembrane</keyword>
<reference evidence="2" key="1">
    <citation type="journal article" date="2019" name="PLoS Negl. Trop. Dis.">
        <title>Revisiting the worldwide diversity of Leptospira species in the environment.</title>
        <authorList>
            <person name="Vincent A.T."/>
            <person name="Schiettekatte O."/>
            <person name="Bourhy P."/>
            <person name="Veyrier F.J."/>
            <person name="Picardeau M."/>
        </authorList>
    </citation>
    <scope>NUCLEOTIDE SEQUENCE [LARGE SCALE GENOMIC DNA]</scope>
    <source>
        <strain evidence="2">201800299</strain>
    </source>
</reference>
<organism evidence="2 3">
    <name type="scientific">Leptospira gomenensis</name>
    <dbReference type="NCBI Taxonomy" id="2484974"/>
    <lineage>
        <taxon>Bacteria</taxon>
        <taxon>Pseudomonadati</taxon>
        <taxon>Spirochaetota</taxon>
        <taxon>Spirochaetia</taxon>
        <taxon>Leptospirales</taxon>
        <taxon>Leptospiraceae</taxon>
        <taxon>Leptospira</taxon>
    </lineage>
</organism>
<dbReference type="PROSITE" id="PS51257">
    <property type="entry name" value="PROKAR_LIPOPROTEIN"/>
    <property type="match status" value="1"/>
</dbReference>
<feature type="transmembrane region" description="Helical" evidence="1">
    <location>
        <begin position="75"/>
        <end position="98"/>
    </location>
</feature>
<feature type="transmembrane region" description="Helical" evidence="1">
    <location>
        <begin position="15"/>
        <end position="35"/>
    </location>
</feature>
<evidence type="ECO:0000313" key="2">
    <source>
        <dbReference type="EMBL" id="TGK34888.1"/>
    </source>
</evidence>
<keyword evidence="1" id="KW-1133">Transmembrane helix</keyword>
<gene>
    <name evidence="2" type="ORF">EHQ17_08250</name>
</gene>
<dbReference type="OrthoDB" id="330815at2"/>
<dbReference type="Proteomes" id="UP000298277">
    <property type="component" value="Unassembled WGS sequence"/>
</dbReference>
<evidence type="ECO:0000313" key="3">
    <source>
        <dbReference type="Proteomes" id="UP000298277"/>
    </source>
</evidence>
<protein>
    <submittedName>
        <fullName evidence="2">Uncharacterized protein</fullName>
    </submittedName>
</protein>
<comment type="caution">
    <text evidence="2">The sequence shown here is derived from an EMBL/GenBank/DDBJ whole genome shotgun (WGS) entry which is preliminary data.</text>
</comment>
<sequence>MSVLSKFVNEDPRNLFLIDGSGAAFSGFACAVVLAGFENFFGIPSRVAYALSVAAFSFSVYSSFCYLLKPESWRIFLKTIATANLSYCAVTAFVLFYYRDTITFYGAAYFVSEKIVVAFLAFQEFRVSRLGRSNG</sequence>
<dbReference type="RefSeq" id="WP_135594919.1">
    <property type="nucleotide sequence ID" value="NZ_RQEZ01000091.1"/>
</dbReference>
<evidence type="ECO:0000256" key="1">
    <source>
        <dbReference type="SAM" id="Phobius"/>
    </source>
</evidence>
<dbReference type="AlphaFoldDB" id="A0A5F1YCU3"/>
<name>A0A5F1YCU3_9LEPT</name>
<proteinExistence type="predicted"/>
<keyword evidence="3" id="KW-1185">Reference proteome</keyword>
<accession>A0A5F1YCU3</accession>
<keyword evidence="1" id="KW-0472">Membrane</keyword>
<feature type="transmembrane region" description="Helical" evidence="1">
    <location>
        <begin position="104"/>
        <end position="122"/>
    </location>
</feature>